<dbReference type="PIRSF" id="PIRSF001439">
    <property type="entry name" value="CryM"/>
    <property type="match status" value="1"/>
</dbReference>
<name>A0A4R3V6T1_9BURK</name>
<dbReference type="InterPro" id="IPR023401">
    <property type="entry name" value="ODC_N"/>
</dbReference>
<evidence type="ECO:0000313" key="3">
    <source>
        <dbReference type="Proteomes" id="UP000294692"/>
    </source>
</evidence>
<evidence type="ECO:0000256" key="1">
    <source>
        <dbReference type="ARBA" id="ARBA00008903"/>
    </source>
</evidence>
<protein>
    <submittedName>
        <fullName evidence="2">Ornithine cyclodeaminase</fullName>
    </submittedName>
</protein>
<dbReference type="RefSeq" id="WP_132475622.1">
    <property type="nucleotide sequence ID" value="NZ_JBEBWM010000102.1"/>
</dbReference>
<dbReference type="FunFam" id="3.40.50.720:FF:000311">
    <property type="entry name" value="Ornithine cyclodeaminase"/>
    <property type="match status" value="1"/>
</dbReference>
<evidence type="ECO:0000313" key="2">
    <source>
        <dbReference type="EMBL" id="TCV00736.1"/>
    </source>
</evidence>
<dbReference type="GO" id="GO:0005737">
    <property type="term" value="C:cytoplasm"/>
    <property type="evidence" value="ECO:0007669"/>
    <property type="project" value="TreeGrafter"/>
</dbReference>
<gene>
    <name evidence="2" type="ORF">EV686_103318</name>
</gene>
<organism evidence="2 3">
    <name type="scientific">Paracandidimonas soli</name>
    <dbReference type="NCBI Taxonomy" id="1917182"/>
    <lineage>
        <taxon>Bacteria</taxon>
        <taxon>Pseudomonadati</taxon>
        <taxon>Pseudomonadota</taxon>
        <taxon>Betaproteobacteria</taxon>
        <taxon>Burkholderiales</taxon>
        <taxon>Alcaligenaceae</taxon>
        <taxon>Paracandidimonas</taxon>
    </lineage>
</organism>
<accession>A0A4R3V6T1</accession>
<sequence>MKVFDQETTQSVLSFERFIPALREAFVTQCHVPPRHVHRIGEGPDAMTTLIMPAWAPDGLLGVKIVNIAPGNSALGKPGLHSTYLLYDASTGEPLALIDGNEITSRRTAAASALAASFLAREDASRLLIVGSGRVASLLADAYAAIRPIAEVLIWNRREESAATLAEDLKSRGFEASVAKDLSEAASAADIITCATLATQPLIQGAWLQPGSHLDLIGSFTPELREADDQAFKGARIYIDTPEALVKSGEMLGPMSRGIFEANDIAGTLESLCNGSAAGRRSPQERTVFKSVGTALEDLAAATLVYEHGSGIGKQ</sequence>
<dbReference type="Proteomes" id="UP000294692">
    <property type="component" value="Unassembled WGS sequence"/>
</dbReference>
<dbReference type="AlphaFoldDB" id="A0A4R3V6T1"/>
<dbReference type="GO" id="GO:0019752">
    <property type="term" value="P:carboxylic acid metabolic process"/>
    <property type="evidence" value="ECO:0007669"/>
    <property type="project" value="UniProtKB-ARBA"/>
</dbReference>
<dbReference type="Pfam" id="PF02423">
    <property type="entry name" value="OCD_Mu_crystall"/>
    <property type="match status" value="1"/>
</dbReference>
<comment type="similarity">
    <text evidence="1">Belongs to the ornithine cyclodeaminase/mu-crystallin family.</text>
</comment>
<dbReference type="Gene3D" id="3.30.1780.10">
    <property type="entry name" value="ornithine cyclodeaminase, domain 1"/>
    <property type="match status" value="1"/>
</dbReference>
<reference evidence="2 3" key="1">
    <citation type="submission" date="2019-03" db="EMBL/GenBank/DDBJ databases">
        <title>Genomic Encyclopedia of Type Strains, Phase IV (KMG-IV): sequencing the most valuable type-strain genomes for metagenomic binning, comparative biology and taxonomic classification.</title>
        <authorList>
            <person name="Goeker M."/>
        </authorList>
    </citation>
    <scope>NUCLEOTIDE SEQUENCE [LARGE SCALE GENOMIC DNA]</scope>
    <source>
        <strain evidence="2 3">DSM 100048</strain>
    </source>
</reference>
<dbReference type="EMBL" id="SMBX01000003">
    <property type="protein sequence ID" value="TCV00736.1"/>
    <property type="molecule type" value="Genomic_DNA"/>
</dbReference>
<dbReference type="Gene3D" id="3.40.50.720">
    <property type="entry name" value="NAD(P)-binding Rossmann-like Domain"/>
    <property type="match status" value="1"/>
</dbReference>
<dbReference type="GO" id="GO:0016491">
    <property type="term" value="F:oxidoreductase activity"/>
    <property type="evidence" value="ECO:0007669"/>
    <property type="project" value="UniProtKB-ARBA"/>
</dbReference>
<dbReference type="PANTHER" id="PTHR13812">
    <property type="entry name" value="KETIMINE REDUCTASE MU-CRYSTALLIN"/>
    <property type="match status" value="1"/>
</dbReference>
<dbReference type="PANTHER" id="PTHR13812:SF19">
    <property type="entry name" value="KETIMINE REDUCTASE MU-CRYSTALLIN"/>
    <property type="match status" value="1"/>
</dbReference>
<keyword evidence="3" id="KW-1185">Reference proteome</keyword>
<dbReference type="InterPro" id="IPR003462">
    <property type="entry name" value="ODC_Mu_crystall"/>
</dbReference>
<proteinExistence type="inferred from homology"/>
<dbReference type="NCBIfam" id="NF004793">
    <property type="entry name" value="PRK06141.1"/>
    <property type="match status" value="1"/>
</dbReference>
<dbReference type="InterPro" id="IPR036291">
    <property type="entry name" value="NAD(P)-bd_dom_sf"/>
</dbReference>
<dbReference type="SUPFAM" id="SSF51735">
    <property type="entry name" value="NAD(P)-binding Rossmann-fold domains"/>
    <property type="match status" value="1"/>
</dbReference>
<comment type="caution">
    <text evidence="2">The sequence shown here is derived from an EMBL/GenBank/DDBJ whole genome shotgun (WGS) entry which is preliminary data.</text>
</comment>
<dbReference type="OrthoDB" id="5293744at2"/>